<keyword evidence="11" id="KW-1133">Transmembrane helix</keyword>
<evidence type="ECO:0000313" key="13">
    <source>
        <dbReference type="EMBL" id="TQF07270.1"/>
    </source>
</evidence>
<dbReference type="PANTHER" id="PTHR42878:SF7">
    <property type="entry name" value="SENSOR HISTIDINE KINASE GLRK"/>
    <property type="match status" value="1"/>
</dbReference>
<dbReference type="InterPro" id="IPR005467">
    <property type="entry name" value="His_kinase_dom"/>
</dbReference>
<evidence type="ECO:0000256" key="11">
    <source>
        <dbReference type="SAM" id="Phobius"/>
    </source>
</evidence>
<comment type="subcellular location">
    <subcellularLocation>
        <location evidence="2">Cell membrane</location>
    </subcellularLocation>
</comment>
<keyword evidence="14" id="KW-1185">Reference proteome</keyword>
<dbReference type="PROSITE" id="PS50109">
    <property type="entry name" value="HIS_KIN"/>
    <property type="match status" value="1"/>
</dbReference>
<dbReference type="EC" id="2.7.13.3" evidence="3"/>
<keyword evidence="4" id="KW-0597">Phosphoprotein</keyword>
<keyword evidence="9" id="KW-0902">Two-component regulatory system</keyword>
<dbReference type="EMBL" id="VIGB01000003">
    <property type="protein sequence ID" value="TQF07270.1"/>
    <property type="molecule type" value="Genomic_DNA"/>
</dbReference>
<comment type="caution">
    <text evidence="13">The sequence shown here is derived from an EMBL/GenBank/DDBJ whole genome shotgun (WGS) entry which is preliminary data.</text>
</comment>
<dbReference type="Pfam" id="PF02518">
    <property type="entry name" value="HATPase_c"/>
    <property type="match status" value="1"/>
</dbReference>
<dbReference type="GO" id="GO:0005886">
    <property type="term" value="C:plasma membrane"/>
    <property type="evidence" value="ECO:0007669"/>
    <property type="project" value="UniProtKB-SubCell"/>
</dbReference>
<evidence type="ECO:0000256" key="3">
    <source>
        <dbReference type="ARBA" id="ARBA00012438"/>
    </source>
</evidence>
<evidence type="ECO:0000256" key="1">
    <source>
        <dbReference type="ARBA" id="ARBA00000085"/>
    </source>
</evidence>
<evidence type="ECO:0000256" key="2">
    <source>
        <dbReference type="ARBA" id="ARBA00004236"/>
    </source>
</evidence>
<dbReference type="GO" id="GO:0007234">
    <property type="term" value="P:osmosensory signaling via phosphorelay pathway"/>
    <property type="evidence" value="ECO:0007669"/>
    <property type="project" value="TreeGrafter"/>
</dbReference>
<name>A0A540WE12_9ACTN</name>
<dbReference type="GO" id="GO:0005524">
    <property type="term" value="F:ATP binding"/>
    <property type="evidence" value="ECO:0007669"/>
    <property type="project" value="UniProtKB-KW"/>
</dbReference>
<organism evidence="13 14">
    <name type="scientific">Kitasatospora acidiphila</name>
    <dbReference type="NCBI Taxonomy" id="2567942"/>
    <lineage>
        <taxon>Bacteria</taxon>
        <taxon>Bacillati</taxon>
        <taxon>Actinomycetota</taxon>
        <taxon>Actinomycetes</taxon>
        <taxon>Kitasatosporales</taxon>
        <taxon>Streptomycetaceae</taxon>
        <taxon>Kitasatospora</taxon>
    </lineage>
</organism>
<dbReference type="Pfam" id="PF00512">
    <property type="entry name" value="HisKA"/>
    <property type="match status" value="1"/>
</dbReference>
<evidence type="ECO:0000256" key="7">
    <source>
        <dbReference type="ARBA" id="ARBA00022777"/>
    </source>
</evidence>
<dbReference type="Gene3D" id="1.10.287.130">
    <property type="match status" value="1"/>
</dbReference>
<evidence type="ECO:0000256" key="10">
    <source>
        <dbReference type="ARBA" id="ARBA00039401"/>
    </source>
</evidence>
<dbReference type="GO" id="GO:0030295">
    <property type="term" value="F:protein kinase activator activity"/>
    <property type="evidence" value="ECO:0007669"/>
    <property type="project" value="TreeGrafter"/>
</dbReference>
<dbReference type="InterPro" id="IPR050351">
    <property type="entry name" value="BphY/WalK/GraS-like"/>
</dbReference>
<dbReference type="PANTHER" id="PTHR42878">
    <property type="entry name" value="TWO-COMPONENT HISTIDINE KINASE"/>
    <property type="match status" value="1"/>
</dbReference>
<evidence type="ECO:0000259" key="12">
    <source>
        <dbReference type="PROSITE" id="PS50109"/>
    </source>
</evidence>
<sequence>MRWRLTALFTLTSAIGLIGLAGFAVHNDDLSRRRQLDSELKLQITQAVSGLEFDDTGQLVATTLNDYVETSCPSLFVLSDTGGSLKPAFTPRQPCAHARPADVQAIAAASVQEGGRVLTDGRGTDGHPLRLAAGVFATADGQGTGGSIVAVGDLTSDQAAHRELTGLLAAGCAVLLGLSAIAGHLLSGRAIRPALTALQQQEAFLAEAAHDLRTPAASLRLLAETALRDDTARDAALERTVRLATRMGELVDGLLTRARLTAGVVTLAREPLRLDQLVEAVADDTHTDGHQVTVRTEPAVVNADPELLRRAVANLLGNALTHGRTAGAPARVELTVRADGAVTVDDAGPGIPAELADSLFERFHSGSGSTGLGLSIASWVARAHAGTLTAGSSPTGGARFTLRLPVHG</sequence>
<accession>A0A540WE12</accession>
<evidence type="ECO:0000256" key="6">
    <source>
        <dbReference type="ARBA" id="ARBA00022741"/>
    </source>
</evidence>
<dbReference type="SUPFAM" id="SSF55874">
    <property type="entry name" value="ATPase domain of HSP90 chaperone/DNA topoisomerase II/histidine kinase"/>
    <property type="match status" value="1"/>
</dbReference>
<gene>
    <name evidence="13" type="ORF">E6W39_10815</name>
</gene>
<keyword evidence="11" id="KW-0472">Membrane</keyword>
<dbReference type="InterPro" id="IPR004358">
    <property type="entry name" value="Sig_transdc_His_kin-like_C"/>
</dbReference>
<evidence type="ECO:0000256" key="4">
    <source>
        <dbReference type="ARBA" id="ARBA00022553"/>
    </source>
</evidence>
<protein>
    <recommendedName>
        <fullName evidence="10">Sensor-like histidine kinase SenX3</fullName>
        <ecNumber evidence="3">2.7.13.3</ecNumber>
    </recommendedName>
</protein>
<evidence type="ECO:0000256" key="5">
    <source>
        <dbReference type="ARBA" id="ARBA00022679"/>
    </source>
</evidence>
<comment type="catalytic activity">
    <reaction evidence="1">
        <text>ATP + protein L-histidine = ADP + protein N-phospho-L-histidine.</text>
        <dbReference type="EC" id="2.7.13.3"/>
    </reaction>
</comment>
<dbReference type="Gene3D" id="3.30.565.10">
    <property type="entry name" value="Histidine kinase-like ATPase, C-terminal domain"/>
    <property type="match status" value="1"/>
</dbReference>
<dbReference type="CDD" id="cd00075">
    <property type="entry name" value="HATPase"/>
    <property type="match status" value="1"/>
</dbReference>
<keyword evidence="7 13" id="KW-0418">Kinase</keyword>
<dbReference type="SMART" id="SM00388">
    <property type="entry name" value="HisKA"/>
    <property type="match status" value="1"/>
</dbReference>
<evidence type="ECO:0000313" key="14">
    <source>
        <dbReference type="Proteomes" id="UP000319103"/>
    </source>
</evidence>
<dbReference type="Proteomes" id="UP000319103">
    <property type="component" value="Unassembled WGS sequence"/>
</dbReference>
<dbReference type="AlphaFoldDB" id="A0A540WE12"/>
<feature type="transmembrane region" description="Helical" evidence="11">
    <location>
        <begin position="164"/>
        <end position="186"/>
    </location>
</feature>
<keyword evidence="6" id="KW-0547">Nucleotide-binding</keyword>
<dbReference type="InterPro" id="IPR036097">
    <property type="entry name" value="HisK_dim/P_sf"/>
</dbReference>
<proteinExistence type="predicted"/>
<dbReference type="SMART" id="SM00387">
    <property type="entry name" value="HATPase_c"/>
    <property type="match status" value="1"/>
</dbReference>
<keyword evidence="8" id="KW-0067">ATP-binding</keyword>
<evidence type="ECO:0000256" key="8">
    <source>
        <dbReference type="ARBA" id="ARBA00022840"/>
    </source>
</evidence>
<keyword evidence="5" id="KW-0808">Transferase</keyword>
<keyword evidence="11" id="KW-0812">Transmembrane</keyword>
<dbReference type="InterPro" id="IPR003661">
    <property type="entry name" value="HisK_dim/P_dom"/>
</dbReference>
<dbReference type="PRINTS" id="PR00344">
    <property type="entry name" value="BCTRLSENSOR"/>
</dbReference>
<feature type="domain" description="Histidine kinase" evidence="12">
    <location>
        <begin position="207"/>
        <end position="408"/>
    </location>
</feature>
<dbReference type="GO" id="GO:0000156">
    <property type="term" value="F:phosphorelay response regulator activity"/>
    <property type="evidence" value="ECO:0007669"/>
    <property type="project" value="TreeGrafter"/>
</dbReference>
<dbReference type="InterPro" id="IPR003594">
    <property type="entry name" value="HATPase_dom"/>
</dbReference>
<dbReference type="OrthoDB" id="5012372at2"/>
<dbReference type="GO" id="GO:0000155">
    <property type="term" value="F:phosphorelay sensor kinase activity"/>
    <property type="evidence" value="ECO:0007669"/>
    <property type="project" value="InterPro"/>
</dbReference>
<dbReference type="CDD" id="cd00082">
    <property type="entry name" value="HisKA"/>
    <property type="match status" value="1"/>
</dbReference>
<dbReference type="InterPro" id="IPR036890">
    <property type="entry name" value="HATPase_C_sf"/>
</dbReference>
<dbReference type="SUPFAM" id="SSF47384">
    <property type="entry name" value="Homodimeric domain of signal transducing histidine kinase"/>
    <property type="match status" value="1"/>
</dbReference>
<evidence type="ECO:0000256" key="9">
    <source>
        <dbReference type="ARBA" id="ARBA00023012"/>
    </source>
</evidence>
<reference evidence="13 14" key="1">
    <citation type="submission" date="2019-06" db="EMBL/GenBank/DDBJ databases">
        <title>Description of Kitasatospora acidophila sp. nov. isolated from pine grove soil, and reclassification of Streptomyces novaecaesareae to Kitasatospora novaeceasareae comb. nov.</title>
        <authorList>
            <person name="Kim M.J."/>
        </authorList>
    </citation>
    <scope>NUCLEOTIDE SEQUENCE [LARGE SCALE GENOMIC DNA]</scope>
    <source>
        <strain evidence="13 14">MMS16-CNU292</strain>
    </source>
</reference>